<evidence type="ECO:0000256" key="5">
    <source>
        <dbReference type="ARBA" id="ARBA00022679"/>
    </source>
</evidence>
<dbReference type="InterPro" id="IPR002178">
    <property type="entry name" value="PTS_EIIA_type-2_dom"/>
</dbReference>
<protein>
    <recommendedName>
        <fullName evidence="9">Ascorbate-specific PTS system EIIA component</fullName>
    </recommendedName>
    <alternativeName>
        <fullName evidence="10">Ascorbate-specific phosphotransferase enzyme IIA component</fullName>
    </alternativeName>
</protein>
<evidence type="ECO:0000256" key="8">
    <source>
        <dbReference type="ARBA" id="ARBA00037387"/>
    </source>
</evidence>
<dbReference type="Proteomes" id="UP000184447">
    <property type="component" value="Unassembled WGS sequence"/>
</dbReference>
<dbReference type="OrthoDB" id="369398at2"/>
<feature type="domain" description="PTS EIIA type-2" evidence="11">
    <location>
        <begin position="7"/>
        <end position="150"/>
    </location>
</feature>
<dbReference type="Gene3D" id="3.40.930.10">
    <property type="entry name" value="Mannitol-specific EII, Chain A"/>
    <property type="match status" value="1"/>
</dbReference>
<dbReference type="GO" id="GO:0009401">
    <property type="term" value="P:phosphoenolpyruvate-dependent sugar phosphotransferase system"/>
    <property type="evidence" value="ECO:0007669"/>
    <property type="project" value="UniProtKB-KW"/>
</dbReference>
<keyword evidence="6" id="KW-0598">Phosphotransferase system</keyword>
<evidence type="ECO:0000256" key="7">
    <source>
        <dbReference type="ARBA" id="ARBA00022777"/>
    </source>
</evidence>
<evidence type="ECO:0000256" key="1">
    <source>
        <dbReference type="ARBA" id="ARBA00004496"/>
    </source>
</evidence>
<dbReference type="Pfam" id="PF00359">
    <property type="entry name" value="PTS_EIIA_2"/>
    <property type="match status" value="1"/>
</dbReference>
<reference evidence="12 13" key="1">
    <citation type="submission" date="2016-11" db="EMBL/GenBank/DDBJ databases">
        <authorList>
            <person name="Jaros S."/>
            <person name="Januszkiewicz K."/>
            <person name="Wedrychowicz H."/>
        </authorList>
    </citation>
    <scope>NUCLEOTIDE SEQUENCE [LARGE SCALE GENOMIC DNA]</scope>
    <source>
        <strain evidence="12 13">DSM 8605</strain>
    </source>
</reference>
<dbReference type="RefSeq" id="WP_073340153.1">
    <property type="nucleotide sequence ID" value="NZ_FQXM01000027.1"/>
</dbReference>
<keyword evidence="3" id="KW-0963">Cytoplasm</keyword>
<organism evidence="12 13">
    <name type="scientific">Clostridium grantii DSM 8605</name>
    <dbReference type="NCBI Taxonomy" id="1121316"/>
    <lineage>
        <taxon>Bacteria</taxon>
        <taxon>Bacillati</taxon>
        <taxon>Bacillota</taxon>
        <taxon>Clostridia</taxon>
        <taxon>Eubacteriales</taxon>
        <taxon>Clostridiaceae</taxon>
        <taxon>Clostridium</taxon>
    </lineage>
</organism>
<keyword evidence="7" id="KW-0418">Kinase</keyword>
<evidence type="ECO:0000256" key="3">
    <source>
        <dbReference type="ARBA" id="ARBA00022490"/>
    </source>
</evidence>
<dbReference type="PROSITE" id="PS51094">
    <property type="entry name" value="PTS_EIIA_TYPE_2"/>
    <property type="match status" value="1"/>
</dbReference>
<evidence type="ECO:0000256" key="4">
    <source>
        <dbReference type="ARBA" id="ARBA00022553"/>
    </source>
</evidence>
<evidence type="ECO:0000256" key="6">
    <source>
        <dbReference type="ARBA" id="ARBA00022683"/>
    </source>
</evidence>
<evidence type="ECO:0000259" key="11">
    <source>
        <dbReference type="PROSITE" id="PS51094"/>
    </source>
</evidence>
<evidence type="ECO:0000256" key="10">
    <source>
        <dbReference type="ARBA" id="ARBA00042072"/>
    </source>
</evidence>
<evidence type="ECO:0000256" key="9">
    <source>
        <dbReference type="ARBA" id="ARBA00041175"/>
    </source>
</evidence>
<dbReference type="InterPro" id="IPR051351">
    <property type="entry name" value="Ascorbate-PTS_EIIA_comp"/>
</dbReference>
<dbReference type="GO" id="GO:0016301">
    <property type="term" value="F:kinase activity"/>
    <property type="evidence" value="ECO:0007669"/>
    <property type="project" value="UniProtKB-KW"/>
</dbReference>
<comment type="function">
    <text evidence="8">The phosphoenolpyruvate-dependent sugar phosphotransferase system (sugar PTS), a major carbohydrate active transport system, catalyzes the phosphorylation of incoming sugar substrates concomitantly with their translocation across the cell membrane. The enzyme II UlaABC PTS system is involved in ascorbate transport.</text>
</comment>
<dbReference type="STRING" id="1121316.SAMN02745207_03554"/>
<dbReference type="PANTHER" id="PTHR36203">
    <property type="entry name" value="ASCORBATE-SPECIFIC PTS SYSTEM EIIA COMPONENT"/>
    <property type="match status" value="1"/>
</dbReference>
<dbReference type="SUPFAM" id="SSF55804">
    <property type="entry name" value="Phoshotransferase/anion transport protein"/>
    <property type="match status" value="1"/>
</dbReference>
<accession>A0A1M5XCT7</accession>
<keyword evidence="13" id="KW-1185">Reference proteome</keyword>
<proteinExistence type="predicted"/>
<name>A0A1M5XCT7_9CLOT</name>
<dbReference type="CDD" id="cd00211">
    <property type="entry name" value="PTS_IIA_fru"/>
    <property type="match status" value="1"/>
</dbReference>
<dbReference type="EMBL" id="FQXM01000027">
    <property type="protein sequence ID" value="SHH97620.1"/>
    <property type="molecule type" value="Genomic_DNA"/>
</dbReference>
<dbReference type="InterPro" id="IPR016152">
    <property type="entry name" value="PTrfase/Anion_transptr"/>
</dbReference>
<keyword evidence="4" id="KW-0597">Phosphoprotein</keyword>
<evidence type="ECO:0000313" key="13">
    <source>
        <dbReference type="Proteomes" id="UP000184447"/>
    </source>
</evidence>
<gene>
    <name evidence="12" type="ORF">SAMN02745207_03554</name>
</gene>
<comment type="subcellular location">
    <subcellularLocation>
        <location evidence="1">Cytoplasm</location>
    </subcellularLocation>
</comment>
<sequence length="152" mass="17408">MSNLKEFLLNKKTIRCKLNVSSWEEAVKICTDMLVEVDAINLSYYDNIIDFTKDIGPYYVIAPGLAMPHSRPGTSVKENCFSLITLEKPIKFGSEKNDPVDIIIVFAATEKETHTESIRQVVKLFSKPETFKEMRNANSIEELEKIIIKYNE</sequence>
<dbReference type="AlphaFoldDB" id="A0A1M5XCT7"/>
<dbReference type="GO" id="GO:0005737">
    <property type="term" value="C:cytoplasm"/>
    <property type="evidence" value="ECO:0007669"/>
    <property type="project" value="UniProtKB-SubCell"/>
</dbReference>
<keyword evidence="5" id="KW-0808">Transferase</keyword>
<dbReference type="PANTHER" id="PTHR36203:SF1">
    <property type="entry name" value="ASCORBATE-SPECIFIC PTS SYSTEM EIIA COMPONENT"/>
    <property type="match status" value="1"/>
</dbReference>
<evidence type="ECO:0000313" key="12">
    <source>
        <dbReference type="EMBL" id="SHH97620.1"/>
    </source>
</evidence>
<keyword evidence="2" id="KW-0813">Transport</keyword>
<evidence type="ECO:0000256" key="2">
    <source>
        <dbReference type="ARBA" id="ARBA00022448"/>
    </source>
</evidence>